<sequence>MSMLHPYHSSVCARYFYLPASKERNAEVIEVLNSDSDVVEVPMREEDVELRAFYERPLSEDELIRYRGTQTWKLFYSWEELQQDHIKLNLPEHVLQQLLQFKSLYELQEEMAA</sequence>
<evidence type="ECO:0000313" key="2">
    <source>
        <dbReference type="Proteomes" id="UP000266292"/>
    </source>
</evidence>
<dbReference type="AlphaFoldDB" id="A0A1X9YX76"/>
<evidence type="ECO:0000313" key="1">
    <source>
        <dbReference type="EMBL" id="ARS37546.1"/>
    </source>
</evidence>
<proteinExistence type="predicted"/>
<protein>
    <submittedName>
        <fullName evidence="1">Uncharacterized protein</fullName>
    </submittedName>
</protein>
<dbReference type="KEGG" id="pact:CA264_20125"/>
<gene>
    <name evidence="1" type="ORF">CA264_20125</name>
</gene>
<accession>A0A1X9YX76</accession>
<dbReference type="OrthoDB" id="853298at2"/>
<dbReference type="RefSeq" id="WP_025609215.1">
    <property type="nucleotide sequence ID" value="NZ_CP021235.1"/>
</dbReference>
<name>A0A1X9YX76_9BACT</name>
<reference evidence="2" key="1">
    <citation type="submission" date="2017-05" db="EMBL/GenBank/DDBJ databases">
        <authorList>
            <person name="Ray J."/>
            <person name="Price M."/>
            <person name="Deutschbauer A."/>
        </authorList>
    </citation>
    <scope>NUCLEOTIDE SEQUENCE [LARGE SCALE GENOMIC DNA]</scope>
    <source>
        <strain evidence="2">DSM 19842</strain>
    </source>
</reference>
<dbReference type="EMBL" id="CP021235">
    <property type="protein sequence ID" value="ARS37546.1"/>
    <property type="molecule type" value="Genomic_DNA"/>
</dbReference>
<keyword evidence="2" id="KW-1185">Reference proteome</keyword>
<dbReference type="Proteomes" id="UP000266292">
    <property type="component" value="Chromosome"/>
</dbReference>
<organism evidence="1 2">
    <name type="scientific">Pontibacter actiniarum</name>
    <dbReference type="NCBI Taxonomy" id="323450"/>
    <lineage>
        <taxon>Bacteria</taxon>
        <taxon>Pseudomonadati</taxon>
        <taxon>Bacteroidota</taxon>
        <taxon>Cytophagia</taxon>
        <taxon>Cytophagales</taxon>
        <taxon>Hymenobacteraceae</taxon>
        <taxon>Pontibacter</taxon>
    </lineage>
</organism>